<proteinExistence type="predicted"/>
<dbReference type="Proteomes" id="UP000627781">
    <property type="component" value="Unassembled WGS sequence"/>
</dbReference>
<reference evidence="2 3" key="1">
    <citation type="submission" date="2020-08" db="EMBL/GenBank/DDBJ databases">
        <title>A Genomic Blueprint of the Chicken Gut Microbiome.</title>
        <authorList>
            <person name="Gilroy R."/>
            <person name="Ravi A."/>
            <person name="Getino M."/>
            <person name="Pursley I."/>
            <person name="Horton D.L."/>
            <person name="Alikhan N.-F."/>
            <person name="Baker D."/>
            <person name="Gharbi K."/>
            <person name="Hall N."/>
            <person name="Watson M."/>
            <person name="Adriaenssens E.M."/>
            <person name="Foster-Nyarko E."/>
            <person name="Jarju S."/>
            <person name="Secka A."/>
            <person name="Antonio M."/>
            <person name="Oren A."/>
            <person name="Chaudhuri R."/>
            <person name="La Ragione R.M."/>
            <person name="Hildebrand F."/>
            <person name="Pallen M.J."/>
        </authorList>
    </citation>
    <scope>NUCLEOTIDE SEQUENCE [LARGE SCALE GENOMIC DNA]</scope>
    <source>
        <strain evidence="2 3">Sa3CVN1</strain>
    </source>
</reference>
<keyword evidence="3" id="KW-1185">Reference proteome</keyword>
<feature type="domain" description="RNA polymerase sigma-70 region 2" evidence="1">
    <location>
        <begin position="24"/>
        <end position="88"/>
    </location>
</feature>
<organism evidence="2 3">
    <name type="scientific">Clostridium cibarium</name>
    <dbReference type="NCBI Taxonomy" id="2762247"/>
    <lineage>
        <taxon>Bacteria</taxon>
        <taxon>Bacillati</taxon>
        <taxon>Bacillota</taxon>
        <taxon>Clostridia</taxon>
        <taxon>Eubacteriales</taxon>
        <taxon>Clostridiaceae</taxon>
        <taxon>Clostridium</taxon>
    </lineage>
</organism>
<comment type="caution">
    <text evidence="2">The sequence shown here is derived from an EMBL/GenBank/DDBJ whole genome shotgun (WGS) entry which is preliminary data.</text>
</comment>
<dbReference type="Gene3D" id="1.20.120.1810">
    <property type="match status" value="1"/>
</dbReference>
<dbReference type="NCBIfam" id="TIGR02937">
    <property type="entry name" value="sigma70-ECF"/>
    <property type="match status" value="1"/>
</dbReference>
<evidence type="ECO:0000313" key="3">
    <source>
        <dbReference type="Proteomes" id="UP000627781"/>
    </source>
</evidence>
<dbReference type="InterPro" id="IPR013325">
    <property type="entry name" value="RNA_pol_sigma_r2"/>
</dbReference>
<evidence type="ECO:0000313" key="2">
    <source>
        <dbReference type="EMBL" id="MBD7912073.1"/>
    </source>
</evidence>
<dbReference type="InterPro" id="IPR014284">
    <property type="entry name" value="RNA_pol_sigma-70_dom"/>
</dbReference>
<dbReference type="SUPFAM" id="SSF88946">
    <property type="entry name" value="Sigma2 domain of RNA polymerase sigma factors"/>
    <property type="match status" value="1"/>
</dbReference>
<sequence length="187" mass="21769">MNYDYIESLVISAKSGDKASKEKLIEEFKPFIISFSKKTYIDRYDLEDIQSECYIILLHALEKYNPEAHRFVAYATNAIKNSMYAIIKKSIKNNQIQGWNTLTFDGNLSSIAKNKSNYIEDNFIYSLNASELFNSIDRLTSSEKELLAFNIFRHNTLKSYAAWKNISRSTAARKRLKLYNKLQNLFV</sequence>
<protein>
    <submittedName>
        <fullName evidence="2">Sigma-70 family RNA polymerase sigma factor</fullName>
    </submittedName>
</protein>
<dbReference type="EMBL" id="JACSRA010000018">
    <property type="protein sequence ID" value="MBD7912073.1"/>
    <property type="molecule type" value="Genomic_DNA"/>
</dbReference>
<dbReference type="RefSeq" id="WP_191768979.1">
    <property type="nucleotide sequence ID" value="NZ_JACSRA010000018.1"/>
</dbReference>
<gene>
    <name evidence="2" type="ORF">H9661_11955</name>
</gene>
<dbReference type="InterPro" id="IPR007627">
    <property type="entry name" value="RNA_pol_sigma70_r2"/>
</dbReference>
<evidence type="ECO:0000259" key="1">
    <source>
        <dbReference type="Pfam" id="PF04542"/>
    </source>
</evidence>
<accession>A0ABR8PV59</accession>
<name>A0ABR8PV59_9CLOT</name>
<dbReference type="Pfam" id="PF04542">
    <property type="entry name" value="Sigma70_r2"/>
    <property type="match status" value="1"/>
</dbReference>